<keyword evidence="3" id="KW-0309">Germination</keyword>
<feature type="region of interest" description="Disordered" evidence="8">
    <location>
        <begin position="45"/>
        <end position="78"/>
    </location>
</feature>
<comment type="subcellular location">
    <subcellularLocation>
        <location evidence="1">Membrane</location>
        <topology evidence="1">Lipid-anchor</topology>
    </subcellularLocation>
</comment>
<accession>E0IGI0</accession>
<keyword evidence="6" id="KW-0564">Palmitate</keyword>
<evidence type="ECO:0000256" key="6">
    <source>
        <dbReference type="ARBA" id="ARBA00023139"/>
    </source>
</evidence>
<feature type="compositionally biased region" description="Basic and acidic residues" evidence="8">
    <location>
        <begin position="45"/>
        <end position="63"/>
    </location>
</feature>
<name>E0IGI0_9BACL</name>
<dbReference type="InterPro" id="IPR046953">
    <property type="entry name" value="Spore_GerAC-like_C"/>
</dbReference>
<dbReference type="InterPro" id="IPR057336">
    <property type="entry name" value="GerAC_N"/>
</dbReference>
<dbReference type="OrthoDB" id="2569624at2"/>
<dbReference type="Proteomes" id="UP000005387">
    <property type="component" value="Unassembled WGS sequence"/>
</dbReference>
<dbReference type="EMBL" id="AEDD01000018">
    <property type="protein sequence ID" value="EFM08420.1"/>
    <property type="molecule type" value="Genomic_DNA"/>
</dbReference>
<dbReference type="STRING" id="717606.PaecuDRAFT_4773"/>
<comment type="similarity">
    <text evidence="2">Belongs to the GerABKC lipoprotein family.</text>
</comment>
<evidence type="ECO:0000256" key="1">
    <source>
        <dbReference type="ARBA" id="ARBA00004635"/>
    </source>
</evidence>
<dbReference type="PANTHER" id="PTHR35789">
    <property type="entry name" value="SPORE GERMINATION PROTEIN B3"/>
    <property type="match status" value="1"/>
</dbReference>
<evidence type="ECO:0000256" key="5">
    <source>
        <dbReference type="ARBA" id="ARBA00023136"/>
    </source>
</evidence>
<evidence type="ECO:0000256" key="8">
    <source>
        <dbReference type="SAM" id="MobiDB-lite"/>
    </source>
</evidence>
<dbReference type="PANTHER" id="PTHR35789:SF1">
    <property type="entry name" value="SPORE GERMINATION PROTEIN B3"/>
    <property type="match status" value="1"/>
</dbReference>
<keyword evidence="7" id="KW-0449">Lipoprotein</keyword>
<dbReference type="GO" id="GO:0016020">
    <property type="term" value="C:membrane"/>
    <property type="evidence" value="ECO:0007669"/>
    <property type="project" value="UniProtKB-SubCell"/>
</dbReference>
<keyword evidence="12" id="KW-1185">Reference proteome</keyword>
<evidence type="ECO:0000259" key="9">
    <source>
        <dbReference type="Pfam" id="PF05504"/>
    </source>
</evidence>
<evidence type="ECO:0000256" key="4">
    <source>
        <dbReference type="ARBA" id="ARBA00022729"/>
    </source>
</evidence>
<gene>
    <name evidence="11" type="ORF">PaecuDRAFT_4773</name>
</gene>
<proteinExistence type="inferred from homology"/>
<dbReference type="InterPro" id="IPR008844">
    <property type="entry name" value="Spore_GerAC-like"/>
</dbReference>
<evidence type="ECO:0000313" key="12">
    <source>
        <dbReference type="Proteomes" id="UP000005387"/>
    </source>
</evidence>
<sequence>METAAPRRLTILTAGMLSLLCLTGCWDRVEIDQRGFIVAVAIDSPKKDTQSGDGTDHQTKEQVEEPTGEQSGQLSKKPRYSVTYQIVTPSGMRGTQNGDQTGGKAYYHMVVQGRSMATMVAKLAQRTSRPPFFEHLKVIILSEEVARQGDQFADAIDFYLRESEMRRSTRIMVTRGKAAQILNTHPPEDRLPATYLELISSNTKESSRILPESRIGDVHEFLLKRESFVIQNVSDGNRAFSTVSDAAVFSGQSKRLIGFLDGEETAGLNFLRGDIKGGQIDFQNGNEQGVFAIERMKRHLRASFGSNGLPSFKISIQVEGTLNETSYSQDTLAASTLHSMQEATAKEIKRLTEKTISKLQQQYHCDVIGLGSYLHRKHYRKWQKLASKWEQGEQLFASSPIQVEMKVFIRRSGNIDRTEGSE</sequence>
<dbReference type="eggNOG" id="ENOG502Z8GN">
    <property type="taxonomic scope" value="Bacteria"/>
</dbReference>
<dbReference type="NCBIfam" id="TIGR02887">
    <property type="entry name" value="spore_ger_x_C"/>
    <property type="match status" value="1"/>
</dbReference>
<evidence type="ECO:0000256" key="2">
    <source>
        <dbReference type="ARBA" id="ARBA00007886"/>
    </source>
</evidence>
<dbReference type="Gene3D" id="3.30.300.210">
    <property type="entry name" value="Nutrient germinant receptor protein C, domain 3"/>
    <property type="match status" value="1"/>
</dbReference>
<feature type="domain" description="Spore germination protein N-terminal" evidence="10">
    <location>
        <begin position="27"/>
        <end position="231"/>
    </location>
</feature>
<dbReference type="AlphaFoldDB" id="E0IGI0"/>
<protein>
    <submittedName>
        <fullName evidence="11">Germination protein, Ger(X)C family</fullName>
    </submittedName>
</protein>
<reference evidence="11 12" key="1">
    <citation type="submission" date="2010-07" db="EMBL/GenBank/DDBJ databases">
        <title>The draft genome of Paenibacillus curdlanolyticus YK9.</title>
        <authorList>
            <consortium name="US DOE Joint Genome Institute (JGI-PGF)"/>
            <person name="Lucas S."/>
            <person name="Copeland A."/>
            <person name="Lapidus A."/>
            <person name="Cheng J.-F."/>
            <person name="Bruce D."/>
            <person name="Goodwin L."/>
            <person name="Pitluck S."/>
            <person name="Land M.L."/>
            <person name="Hauser L."/>
            <person name="Chang Y.-J."/>
            <person name="Jeffries C."/>
            <person name="Anderson I.J."/>
            <person name="Johnson E."/>
            <person name="Loganathan U."/>
            <person name="Mulhopadhyay B."/>
            <person name="Kyrpides N."/>
            <person name="Woyke T.J."/>
        </authorList>
    </citation>
    <scope>NUCLEOTIDE SEQUENCE [LARGE SCALE GENOMIC DNA]</scope>
    <source>
        <strain evidence="11 12">YK9</strain>
    </source>
</reference>
<organism evidence="11 12">
    <name type="scientific">Paenibacillus curdlanolyticus YK9</name>
    <dbReference type="NCBI Taxonomy" id="717606"/>
    <lineage>
        <taxon>Bacteria</taxon>
        <taxon>Bacillati</taxon>
        <taxon>Bacillota</taxon>
        <taxon>Bacilli</taxon>
        <taxon>Bacillales</taxon>
        <taxon>Paenibacillaceae</taxon>
        <taxon>Paenibacillus</taxon>
    </lineage>
</organism>
<dbReference type="RefSeq" id="WP_006040751.1">
    <property type="nucleotide sequence ID" value="NZ_AEDD01000018.1"/>
</dbReference>
<dbReference type="InterPro" id="IPR038501">
    <property type="entry name" value="Spore_GerAC_C_sf"/>
</dbReference>
<evidence type="ECO:0000256" key="7">
    <source>
        <dbReference type="ARBA" id="ARBA00023288"/>
    </source>
</evidence>
<evidence type="ECO:0000256" key="3">
    <source>
        <dbReference type="ARBA" id="ARBA00022544"/>
    </source>
</evidence>
<evidence type="ECO:0000259" key="10">
    <source>
        <dbReference type="Pfam" id="PF25198"/>
    </source>
</evidence>
<dbReference type="Pfam" id="PF25198">
    <property type="entry name" value="Spore_GerAC_N"/>
    <property type="match status" value="1"/>
</dbReference>
<evidence type="ECO:0000313" key="11">
    <source>
        <dbReference type="EMBL" id="EFM08420.1"/>
    </source>
</evidence>
<dbReference type="GO" id="GO:0009847">
    <property type="term" value="P:spore germination"/>
    <property type="evidence" value="ECO:0007669"/>
    <property type="project" value="InterPro"/>
</dbReference>
<keyword evidence="4" id="KW-0732">Signal</keyword>
<dbReference type="Pfam" id="PF05504">
    <property type="entry name" value="Spore_GerAC"/>
    <property type="match status" value="1"/>
</dbReference>
<keyword evidence="5" id="KW-0472">Membrane</keyword>
<feature type="domain" description="Spore germination GerAC-like C-terminal" evidence="9">
    <location>
        <begin position="245"/>
        <end position="413"/>
    </location>
</feature>